<dbReference type="AlphaFoldDB" id="A0A2N5H9X1"/>
<evidence type="ECO:0008006" key="4">
    <source>
        <dbReference type="Google" id="ProtNLM"/>
    </source>
</evidence>
<comment type="caution">
    <text evidence="2">The sequence shown here is derived from an EMBL/GenBank/DDBJ whole genome shotgun (WGS) entry which is preliminary data.</text>
</comment>
<keyword evidence="1" id="KW-1133">Transmembrane helix</keyword>
<keyword evidence="1" id="KW-0812">Transmembrane</keyword>
<sequence>MSRKKFILNFILWILAFFFGYTIKKEGENMSLTKIDNRMAVDKDGNNISKLLSENTKKLPWVSVTNFGAKSNEEQANFDSTQAFLDAITDARSKNSAILIPNGTFNISQQLKFEDAPVYGLGVDVSIIKFTVGLGTGVPSVIVGKAGKAYKGGLFHLSVKGVGTRQLGVKTANGDGIRIDEQIKLEYVKVEQFDAGIIFNAPGGHISLERVLSTNNYFGVYQTDDGGDYHIIDSALNGNTMAGFGLSGDLGMSSASFIRTHIGYQPYGIYQEVGATTNFLNDITFIDTRFELIGNGAIFTENLTSNSNHLRFESVGFNWEPSFKIASRDKGYAVKMGKSGGQNVYIAGMSGFKQGDLGSWYIDNNFGIWEMKLGTSEKIVVNSGYKNMFKCIPANNKNQMNDFIPSGSTSRTFTTFGYAGPTESVFPIITPTSSGGLSNFILTVTGVTSDPVEQTVTFTVNVLGGTPTSSLFFNCKI</sequence>
<reference evidence="2 3" key="1">
    <citation type="submission" date="2017-11" db="EMBL/GenBank/DDBJ databases">
        <title>Comparitive Functional Genomics of Dry Heat Resistant strains isolated from the Viking Spacecraft.</title>
        <authorList>
            <person name="Seuylemezian A."/>
            <person name="Cooper K."/>
            <person name="Vaishampayan P."/>
        </authorList>
    </citation>
    <scope>NUCLEOTIDE SEQUENCE [LARGE SCALE GENOMIC DNA]</scope>
    <source>
        <strain evidence="2 3">V32-6</strain>
    </source>
</reference>
<dbReference type="EMBL" id="PGVE01000074">
    <property type="protein sequence ID" value="PLS02318.1"/>
    <property type="molecule type" value="Genomic_DNA"/>
</dbReference>
<keyword evidence="3" id="KW-1185">Reference proteome</keyword>
<protein>
    <recommendedName>
        <fullName evidence="4">Pectate lyase superfamily protein domain-containing protein</fullName>
    </recommendedName>
</protein>
<dbReference type="InterPro" id="IPR011050">
    <property type="entry name" value="Pectin_lyase_fold/virulence"/>
</dbReference>
<evidence type="ECO:0000313" key="3">
    <source>
        <dbReference type="Proteomes" id="UP000234950"/>
    </source>
</evidence>
<name>A0A2N5H9X1_9BACI</name>
<evidence type="ECO:0000256" key="1">
    <source>
        <dbReference type="SAM" id="Phobius"/>
    </source>
</evidence>
<dbReference type="Proteomes" id="UP000234950">
    <property type="component" value="Unassembled WGS sequence"/>
</dbReference>
<feature type="transmembrane region" description="Helical" evidence="1">
    <location>
        <begin position="6"/>
        <end position="23"/>
    </location>
</feature>
<gene>
    <name evidence="2" type="ORF">CVD27_20265</name>
</gene>
<keyword evidence="1" id="KW-0472">Membrane</keyword>
<dbReference type="SUPFAM" id="SSF51126">
    <property type="entry name" value="Pectin lyase-like"/>
    <property type="match status" value="1"/>
</dbReference>
<dbReference type="InterPro" id="IPR012334">
    <property type="entry name" value="Pectin_lyas_fold"/>
</dbReference>
<proteinExistence type="predicted"/>
<evidence type="ECO:0000313" key="2">
    <source>
        <dbReference type="EMBL" id="PLS02318.1"/>
    </source>
</evidence>
<accession>A0A2N5H9X1</accession>
<dbReference type="Gene3D" id="2.160.20.10">
    <property type="entry name" value="Single-stranded right-handed beta-helix, Pectin lyase-like"/>
    <property type="match status" value="1"/>
</dbReference>
<organism evidence="2 3">
    <name type="scientific">Neobacillus cucumis</name>
    <dbReference type="NCBI Taxonomy" id="1740721"/>
    <lineage>
        <taxon>Bacteria</taxon>
        <taxon>Bacillati</taxon>
        <taxon>Bacillota</taxon>
        <taxon>Bacilli</taxon>
        <taxon>Bacillales</taxon>
        <taxon>Bacillaceae</taxon>
        <taxon>Neobacillus</taxon>
    </lineage>
</organism>